<dbReference type="EMBL" id="BROH01000009">
    <property type="protein sequence ID" value="GKY88987.1"/>
    <property type="molecule type" value="Genomic_DNA"/>
</dbReference>
<reference evidence="2" key="1">
    <citation type="journal article" date="2023" name="Int. J. Syst. Evol. Microbiol.">
        <title>Sinisalibacter aestuarii sp. nov., isolated from estuarine sediment of the Arakawa River.</title>
        <authorList>
            <person name="Arafat S.T."/>
            <person name="Hirano S."/>
            <person name="Sato A."/>
            <person name="Takeuchi K."/>
            <person name="Yasuda T."/>
            <person name="Terahara T."/>
            <person name="Hamada M."/>
            <person name="Kobayashi T."/>
        </authorList>
    </citation>
    <scope>NUCLEOTIDE SEQUENCE</scope>
    <source>
        <strain evidence="2">B-399</strain>
    </source>
</reference>
<feature type="transmembrane region" description="Helical" evidence="1">
    <location>
        <begin position="88"/>
        <end position="108"/>
    </location>
</feature>
<organism evidence="2 3">
    <name type="scientific">Sinisalibacter aestuarii</name>
    <dbReference type="NCBI Taxonomy" id="2949426"/>
    <lineage>
        <taxon>Bacteria</taxon>
        <taxon>Pseudomonadati</taxon>
        <taxon>Pseudomonadota</taxon>
        <taxon>Alphaproteobacteria</taxon>
        <taxon>Rhodobacterales</taxon>
        <taxon>Roseobacteraceae</taxon>
        <taxon>Sinisalibacter</taxon>
    </lineage>
</organism>
<name>A0ABQ5LY13_9RHOB</name>
<feature type="transmembrane region" description="Helical" evidence="1">
    <location>
        <begin position="262"/>
        <end position="282"/>
    </location>
</feature>
<keyword evidence="1" id="KW-1133">Transmembrane helix</keyword>
<gene>
    <name evidence="2" type="ORF">STA1M1_28560</name>
</gene>
<evidence type="ECO:0000313" key="3">
    <source>
        <dbReference type="Proteomes" id="UP001144205"/>
    </source>
</evidence>
<keyword evidence="1" id="KW-0812">Transmembrane</keyword>
<dbReference type="InterPro" id="IPR038770">
    <property type="entry name" value="Na+/solute_symporter_sf"/>
</dbReference>
<comment type="caution">
    <text evidence="2">The sequence shown here is derived from an EMBL/GenBank/DDBJ whole genome shotgun (WGS) entry which is preliminary data.</text>
</comment>
<feature type="transmembrane region" description="Helical" evidence="1">
    <location>
        <begin position="120"/>
        <end position="143"/>
    </location>
</feature>
<proteinExistence type="predicted"/>
<feature type="transmembrane region" description="Helical" evidence="1">
    <location>
        <begin position="230"/>
        <end position="250"/>
    </location>
</feature>
<feature type="transmembrane region" description="Helical" evidence="1">
    <location>
        <begin position="65"/>
        <end position="82"/>
    </location>
</feature>
<feature type="transmembrane region" description="Helical" evidence="1">
    <location>
        <begin position="26"/>
        <end position="44"/>
    </location>
</feature>
<feature type="transmembrane region" description="Helical" evidence="1">
    <location>
        <begin position="204"/>
        <end position="224"/>
    </location>
</feature>
<feature type="transmembrane region" description="Helical" evidence="1">
    <location>
        <begin position="288"/>
        <end position="306"/>
    </location>
</feature>
<evidence type="ECO:0000256" key="1">
    <source>
        <dbReference type="SAM" id="Phobius"/>
    </source>
</evidence>
<keyword evidence="1" id="KW-0472">Membrane</keyword>
<keyword evidence="3" id="KW-1185">Reference proteome</keyword>
<sequence>MRQIVIVLAAMALGLATGRLTGGFPFSPAICIVAGVFLVTPSLFRFGRSDLTFAAHELKPIALNLVLNFAALPLAALGIGWLTGDLGLAAALLLLAMLPGGGMVMHWIKSSGADVRLGFLLSVVNLAMVLPVTLVFAALPGWLGPYFPPPDLGGVGAGSGIRIPPFAPFMILIVLPFILSQWLKSDAPGLVARIERHQSRISQAVIAGIVFYLFGLETSQLIFAVPAATFATAALATLAFYAVAIALATWLTPASGEGRAIYWHMVTRYITLALILASFSLPTFGASFLLPVMIAYVIQFSAAGVLRGRMAARARAPESVPADDRGAG</sequence>
<evidence type="ECO:0000313" key="2">
    <source>
        <dbReference type="EMBL" id="GKY88987.1"/>
    </source>
</evidence>
<evidence type="ECO:0008006" key="4">
    <source>
        <dbReference type="Google" id="ProtNLM"/>
    </source>
</evidence>
<dbReference type="Proteomes" id="UP001144205">
    <property type="component" value="Unassembled WGS sequence"/>
</dbReference>
<accession>A0ABQ5LY13</accession>
<dbReference type="RefSeq" id="WP_281843027.1">
    <property type="nucleotide sequence ID" value="NZ_BROH01000009.1"/>
</dbReference>
<dbReference type="Gene3D" id="1.20.1530.20">
    <property type="match status" value="1"/>
</dbReference>
<protein>
    <recommendedName>
        <fullName evidence="4">Bile acid:sodium symporter</fullName>
    </recommendedName>
</protein>
<feature type="transmembrane region" description="Helical" evidence="1">
    <location>
        <begin position="163"/>
        <end position="183"/>
    </location>
</feature>